<dbReference type="EMBL" id="AOIU01000033">
    <property type="protein sequence ID" value="ELZ23508.1"/>
    <property type="molecule type" value="Genomic_DNA"/>
</dbReference>
<comment type="caution">
    <text evidence="2">The sequence shown here is derived from an EMBL/GenBank/DDBJ whole genome shotgun (WGS) entry which is preliminary data.</text>
</comment>
<keyword evidence="1" id="KW-0472">Membrane</keyword>
<gene>
    <name evidence="2" type="ORF">C475_14583</name>
</gene>
<keyword evidence="1" id="KW-0812">Transmembrane</keyword>
<name>M0CLM4_9EURY</name>
<protein>
    <submittedName>
        <fullName evidence="2">Uncharacterized protein</fullName>
    </submittedName>
</protein>
<proteinExistence type="predicted"/>
<keyword evidence="3" id="KW-1185">Reference proteome</keyword>
<reference evidence="2 3" key="1">
    <citation type="journal article" date="2014" name="PLoS Genet.">
        <title>Phylogenetically driven sequencing of extremely halophilic archaea reveals strategies for static and dynamic osmo-response.</title>
        <authorList>
            <person name="Becker E.A."/>
            <person name="Seitzer P.M."/>
            <person name="Tritt A."/>
            <person name="Larsen D."/>
            <person name="Krusor M."/>
            <person name="Yao A.I."/>
            <person name="Wu D."/>
            <person name="Madern D."/>
            <person name="Eisen J.A."/>
            <person name="Darling A.E."/>
            <person name="Facciotti M.T."/>
        </authorList>
    </citation>
    <scope>NUCLEOTIDE SEQUENCE [LARGE SCALE GENOMIC DNA]</scope>
    <source>
        <strain evidence="2 3">2-9-1</strain>
    </source>
</reference>
<dbReference type="AlphaFoldDB" id="M0CLM4"/>
<feature type="transmembrane region" description="Helical" evidence="1">
    <location>
        <begin position="18"/>
        <end position="38"/>
    </location>
</feature>
<keyword evidence="1" id="KW-1133">Transmembrane helix</keyword>
<evidence type="ECO:0000256" key="1">
    <source>
        <dbReference type="SAM" id="Phobius"/>
    </source>
</evidence>
<evidence type="ECO:0000313" key="2">
    <source>
        <dbReference type="EMBL" id="ELZ23508.1"/>
    </source>
</evidence>
<dbReference type="Proteomes" id="UP000011626">
    <property type="component" value="Unassembled WGS sequence"/>
</dbReference>
<sequence length="72" mass="8075">MYLVVADNSTNVSADAPAVFAIIVYLFRSVFWHILALLDDRKAGVFLVSDDFPNALLVLDVLAVHQFPRVVW</sequence>
<organism evidence="2 3">
    <name type="scientific">Halosimplex carlsbadense 2-9-1</name>
    <dbReference type="NCBI Taxonomy" id="797114"/>
    <lineage>
        <taxon>Archaea</taxon>
        <taxon>Methanobacteriati</taxon>
        <taxon>Methanobacteriota</taxon>
        <taxon>Stenosarchaea group</taxon>
        <taxon>Halobacteria</taxon>
        <taxon>Halobacteriales</taxon>
        <taxon>Haloarculaceae</taxon>
        <taxon>Halosimplex</taxon>
    </lineage>
</organism>
<accession>M0CLM4</accession>
<evidence type="ECO:0000313" key="3">
    <source>
        <dbReference type="Proteomes" id="UP000011626"/>
    </source>
</evidence>